<evidence type="ECO:0000256" key="5">
    <source>
        <dbReference type="ARBA" id="ARBA00023136"/>
    </source>
</evidence>
<dbReference type="GO" id="GO:0008506">
    <property type="term" value="F:sucrose:proton symporter activity"/>
    <property type="evidence" value="ECO:0007669"/>
    <property type="project" value="TreeGrafter"/>
</dbReference>
<feature type="transmembrane region" description="Helical" evidence="6">
    <location>
        <begin position="266"/>
        <end position="294"/>
    </location>
</feature>
<keyword evidence="3 6" id="KW-0812">Transmembrane</keyword>
<keyword evidence="2" id="KW-0813">Transport</keyword>
<dbReference type="EMBL" id="JNBS01001328">
    <property type="protein sequence ID" value="OQS01927.1"/>
    <property type="molecule type" value="Genomic_DNA"/>
</dbReference>
<comment type="caution">
    <text evidence="7">The sequence shown here is derived from an EMBL/GenBank/DDBJ whole genome shotgun (WGS) entry which is preliminary data.</text>
</comment>
<keyword evidence="5 6" id="KW-0472">Membrane</keyword>
<evidence type="ECO:0000256" key="4">
    <source>
        <dbReference type="ARBA" id="ARBA00022989"/>
    </source>
</evidence>
<feature type="transmembrane region" description="Helical" evidence="6">
    <location>
        <begin position="348"/>
        <end position="365"/>
    </location>
</feature>
<evidence type="ECO:0000256" key="6">
    <source>
        <dbReference type="SAM" id="Phobius"/>
    </source>
</evidence>
<dbReference type="Proteomes" id="UP000243217">
    <property type="component" value="Unassembled WGS sequence"/>
</dbReference>
<dbReference type="SUPFAM" id="SSF103473">
    <property type="entry name" value="MFS general substrate transporter"/>
    <property type="match status" value="1"/>
</dbReference>
<evidence type="ECO:0000256" key="1">
    <source>
        <dbReference type="ARBA" id="ARBA00004141"/>
    </source>
</evidence>
<dbReference type="Gene3D" id="1.20.1250.20">
    <property type="entry name" value="MFS general substrate transporter like domains"/>
    <property type="match status" value="1"/>
</dbReference>
<dbReference type="Pfam" id="PF13347">
    <property type="entry name" value="MFS_2"/>
    <property type="match status" value="1"/>
</dbReference>
<gene>
    <name evidence="7" type="ORF">THRCLA_05652</name>
</gene>
<dbReference type="PANTHER" id="PTHR19432:SF26">
    <property type="entry name" value="MAJOR FACILITATOR SUPERFAMILY (MFS) PROFILE DOMAIN-CONTAINING PROTEIN"/>
    <property type="match status" value="1"/>
</dbReference>
<proteinExistence type="predicted"/>
<protein>
    <submittedName>
        <fullName evidence="7">Glycoside-Pentoside-Hexuronide (GPH):Cation Symporter Family</fullName>
    </submittedName>
</protein>
<keyword evidence="4 6" id="KW-1133">Transmembrane helix</keyword>
<dbReference type="GO" id="GO:0016020">
    <property type="term" value="C:membrane"/>
    <property type="evidence" value="ECO:0007669"/>
    <property type="project" value="UniProtKB-SubCell"/>
</dbReference>
<evidence type="ECO:0000256" key="3">
    <source>
        <dbReference type="ARBA" id="ARBA00022692"/>
    </source>
</evidence>
<evidence type="ECO:0000313" key="8">
    <source>
        <dbReference type="Proteomes" id="UP000243217"/>
    </source>
</evidence>
<dbReference type="InterPro" id="IPR036259">
    <property type="entry name" value="MFS_trans_sf"/>
</dbReference>
<dbReference type="PANTHER" id="PTHR19432">
    <property type="entry name" value="SUGAR TRANSPORTER"/>
    <property type="match status" value="1"/>
</dbReference>
<keyword evidence="8" id="KW-1185">Reference proteome</keyword>
<reference evidence="7 8" key="1">
    <citation type="journal article" date="2014" name="Genome Biol. Evol.">
        <title>The secreted proteins of Achlya hypogyna and Thraustotheca clavata identify the ancestral oomycete secretome and reveal gene acquisitions by horizontal gene transfer.</title>
        <authorList>
            <person name="Misner I."/>
            <person name="Blouin N."/>
            <person name="Leonard G."/>
            <person name="Richards T.A."/>
            <person name="Lane C.E."/>
        </authorList>
    </citation>
    <scope>NUCLEOTIDE SEQUENCE [LARGE SCALE GENOMIC DNA]</scope>
    <source>
        <strain evidence="7 8">ATCC 34112</strain>
    </source>
</reference>
<dbReference type="OrthoDB" id="197206at2759"/>
<feature type="transmembrane region" description="Helical" evidence="6">
    <location>
        <begin position="372"/>
        <end position="392"/>
    </location>
</feature>
<evidence type="ECO:0000256" key="2">
    <source>
        <dbReference type="ARBA" id="ARBA00022448"/>
    </source>
</evidence>
<feature type="transmembrane region" description="Helical" evidence="6">
    <location>
        <begin position="107"/>
        <end position="126"/>
    </location>
</feature>
<feature type="transmembrane region" description="Helical" evidence="6">
    <location>
        <begin position="225"/>
        <end position="245"/>
    </location>
</feature>
<feature type="transmembrane region" description="Helical" evidence="6">
    <location>
        <begin position="462"/>
        <end position="482"/>
    </location>
</feature>
<accession>A0A1V9ZV96</accession>
<dbReference type="AlphaFoldDB" id="A0A1V9ZV96"/>
<comment type="subcellular location">
    <subcellularLocation>
        <location evidence="1">Membrane</location>
        <topology evidence="1">Multi-pass membrane protein</topology>
    </subcellularLocation>
</comment>
<sequence>MKETDYNVVTTPVDDMVKPVDEEIAEQVYVEGCSIPFMFLLCAPKMAMNMAWAAQWAALGPLLEILLKSHWVQLVQLVGPTTGLLVAPTIGVLSDNCSSKWGRRRPYLFWGAIASALCWLIMMHTVDIGEALGDTKSADITKNIIEKKEHLTSRKWTTFFTVLCYIWMDITCNVTQVPAGLIIADFAGDRQVTAASIGGAYSIAGSFAVSGYILFFGAAHESIKSFMTMLIVIMLVTTMSVSFFVKETLYVPTVQRSKSKEIKEAFSAVWTGIRMLPYTLAVYAVIFVLIQYGWTAYTGAKGQFFGIVVKGGESDGADKCGRDNLPDCTDKQTRFNDGVRIASGSTDTILNCVSLVFLSILPFLVRKFGAKRVLTISIIPQTLLILMAFSKIIALDMAIIVCCCATQSALSSLVMPTIIHVVGHGTDNNLGLFSGAFNSANCLGQFLNFGFSSILVQSSMGYALPVLVGGILSAVAFFIALFKLDFKMHSL</sequence>
<evidence type="ECO:0000313" key="7">
    <source>
        <dbReference type="EMBL" id="OQS01927.1"/>
    </source>
</evidence>
<organism evidence="7 8">
    <name type="scientific">Thraustotheca clavata</name>
    <dbReference type="NCBI Taxonomy" id="74557"/>
    <lineage>
        <taxon>Eukaryota</taxon>
        <taxon>Sar</taxon>
        <taxon>Stramenopiles</taxon>
        <taxon>Oomycota</taxon>
        <taxon>Saprolegniomycetes</taxon>
        <taxon>Saprolegniales</taxon>
        <taxon>Achlyaceae</taxon>
        <taxon>Thraustotheca</taxon>
    </lineage>
</organism>
<feature type="transmembrane region" description="Helical" evidence="6">
    <location>
        <begin position="199"/>
        <end position="219"/>
    </location>
</feature>
<feature type="transmembrane region" description="Helical" evidence="6">
    <location>
        <begin position="398"/>
        <end position="423"/>
    </location>
</feature>
<name>A0A1V9ZV96_9STRA</name>